<dbReference type="InterPro" id="IPR006121">
    <property type="entry name" value="HMA_dom"/>
</dbReference>
<dbReference type="InterPro" id="IPR036163">
    <property type="entry name" value="HMA_dom_sf"/>
</dbReference>
<comment type="caution">
    <text evidence="3">The sequence shown here is derived from an EMBL/GenBank/DDBJ whole genome shotgun (WGS) entry which is preliminary data.</text>
</comment>
<organism evidence="3 4">
    <name type="scientific">Geobacter argillaceus</name>
    <dbReference type="NCBI Taxonomy" id="345631"/>
    <lineage>
        <taxon>Bacteria</taxon>
        <taxon>Pseudomonadati</taxon>
        <taxon>Thermodesulfobacteriota</taxon>
        <taxon>Desulfuromonadia</taxon>
        <taxon>Geobacterales</taxon>
        <taxon>Geobacteraceae</taxon>
        <taxon>Geobacter</taxon>
    </lineage>
</organism>
<keyword evidence="4" id="KW-1185">Reference proteome</keyword>
<dbReference type="InterPro" id="IPR001802">
    <property type="entry name" value="MerP/CopZ"/>
</dbReference>
<evidence type="ECO:0000313" key="3">
    <source>
        <dbReference type="EMBL" id="TWJ33486.1"/>
    </source>
</evidence>
<dbReference type="Proteomes" id="UP000319449">
    <property type="component" value="Unassembled WGS sequence"/>
</dbReference>
<dbReference type="SUPFAM" id="SSF55008">
    <property type="entry name" value="HMA, heavy metal-associated domain"/>
    <property type="match status" value="1"/>
</dbReference>
<dbReference type="CDD" id="cd00371">
    <property type="entry name" value="HMA"/>
    <property type="match status" value="1"/>
</dbReference>
<sequence length="98" mass="10591">MKRVIGTVVVAVLLLTAGYVLAAQQVVMDIKGMTCELCPLAIRKSLEKVAGVKSVKVSFDDKKARLAVDEAVTDKALEQAVQKAGTYTGKVIERKQTR</sequence>
<gene>
    <name evidence="3" type="ORF">JN12_00160</name>
</gene>
<dbReference type="Pfam" id="PF00403">
    <property type="entry name" value="HMA"/>
    <property type="match status" value="1"/>
</dbReference>
<feature type="chain" id="PRO_5022139147" evidence="1">
    <location>
        <begin position="23"/>
        <end position="98"/>
    </location>
</feature>
<feature type="domain" description="HMA" evidence="2">
    <location>
        <begin position="24"/>
        <end position="93"/>
    </location>
</feature>
<dbReference type="EMBL" id="VLLN01000001">
    <property type="protein sequence ID" value="TWJ33486.1"/>
    <property type="molecule type" value="Genomic_DNA"/>
</dbReference>
<dbReference type="PROSITE" id="PS50846">
    <property type="entry name" value="HMA_2"/>
    <property type="match status" value="1"/>
</dbReference>
<dbReference type="OrthoDB" id="5349068at2"/>
<accession>A0A562WT04</accession>
<name>A0A562WT04_9BACT</name>
<reference evidence="3 4" key="1">
    <citation type="submission" date="2019-07" db="EMBL/GenBank/DDBJ databases">
        <title>Genomic Encyclopedia of Archaeal and Bacterial Type Strains, Phase II (KMG-II): from individual species to whole genera.</title>
        <authorList>
            <person name="Goeker M."/>
        </authorList>
    </citation>
    <scope>NUCLEOTIDE SEQUENCE [LARGE SCALE GENOMIC DNA]</scope>
    <source>
        <strain evidence="3 4">ATCC BAA-1139</strain>
    </source>
</reference>
<dbReference type="PRINTS" id="PR00946">
    <property type="entry name" value="HGSCAVENGER"/>
</dbReference>
<evidence type="ECO:0000256" key="1">
    <source>
        <dbReference type="SAM" id="SignalP"/>
    </source>
</evidence>
<dbReference type="RefSeq" id="WP_145017100.1">
    <property type="nucleotide sequence ID" value="NZ_VLLN01000001.1"/>
</dbReference>
<evidence type="ECO:0000259" key="2">
    <source>
        <dbReference type="PROSITE" id="PS50846"/>
    </source>
</evidence>
<feature type="signal peptide" evidence="1">
    <location>
        <begin position="1"/>
        <end position="22"/>
    </location>
</feature>
<protein>
    <submittedName>
        <fullName evidence="3">Mercuric ion binding protein</fullName>
    </submittedName>
</protein>
<dbReference type="AlphaFoldDB" id="A0A562WT04"/>
<dbReference type="Gene3D" id="3.30.70.100">
    <property type="match status" value="1"/>
</dbReference>
<dbReference type="GO" id="GO:0046872">
    <property type="term" value="F:metal ion binding"/>
    <property type="evidence" value="ECO:0007669"/>
    <property type="project" value="InterPro"/>
</dbReference>
<evidence type="ECO:0000313" key="4">
    <source>
        <dbReference type="Proteomes" id="UP000319449"/>
    </source>
</evidence>
<proteinExistence type="predicted"/>
<keyword evidence="1" id="KW-0732">Signal</keyword>